<feature type="compositionally biased region" description="Polar residues" evidence="1">
    <location>
        <begin position="563"/>
        <end position="587"/>
    </location>
</feature>
<keyword evidence="2" id="KW-0472">Membrane</keyword>
<feature type="compositionally biased region" description="Polar residues" evidence="1">
    <location>
        <begin position="381"/>
        <end position="392"/>
    </location>
</feature>
<accession>A0AAP0QWL8</accession>
<feature type="region of interest" description="Disordered" evidence="1">
    <location>
        <begin position="515"/>
        <end position="638"/>
    </location>
</feature>
<evidence type="ECO:0000313" key="4">
    <source>
        <dbReference type="EMBL" id="KAK9230082.1"/>
    </source>
</evidence>
<dbReference type="Proteomes" id="UP001428341">
    <property type="component" value="Unassembled WGS sequence"/>
</dbReference>
<sequence length="771" mass="85932">MKHCAIFVSVHCLVKLITKISQCFTDQLKVKLGILVLLEDIGSWVESGSGAVNDMANTMMQKFWDSALALEPPEDYDTHSEMSGLMTSEGTEQGKFTYPSLGLGNSFAFKFEDRKGRVHRFNCGTENVDELLSTVMQRIGAGNDGDRPQLLYEDDEGDKVLLATDADLVGAISHARSVGLKVLRLHLDNSESSQQNKSKSSLSTATVQRTGWSSFHTGILVGAVALTSIGLLVYMKRSRTSCVPLFRCLSIDVYCTYGLCSVALASAMEAKQKLGPRLSQGMATELVDVHADLEALRKLYGLLQNSSGDGTQELDERAKIVLKNLLDGATEKALETHTKIITAAQSSVSKAQQQFNIAPNMKKDATNCHNKFTSRDDLQRGTKQQGSGTAPSKSGAHDGQQRRDRFNGCVKENEKMRESVKSSGRGKRINHVQSRDVNHIAAAPGSRVGNAMAIRRIGCGASDVDRANSRHRKGVGVARASECSLCHNNNNNNNNNNKEQQLVDQLSMKMAQKETVRLSRLRPVPSAKKKLPPPRRQVIVRPTLLEPESESESESDERNGSSVSASWTTQHSNTTDTDSTEAKSLSGASFAYGQNGDYGSNSETDTKRSGNSSTSPSSSFVTSRSRLNPKEDKPAIGRLRRFKNKLALIFHHHHHHHHHHYDHDRDFSKVRHSHTMWKHIQNNMLHHKNKRNKNEICGKQYFTATRRTQQQQQANYFRTLVQGLLRRQARHSKKSKLPKGGIVVKKLHWWHMFKRRRGLKLGPKTRTIKMK</sequence>
<dbReference type="InterPro" id="IPR000270">
    <property type="entry name" value="PB1_dom"/>
</dbReference>
<feature type="region of interest" description="Disordered" evidence="1">
    <location>
        <begin position="359"/>
        <end position="443"/>
    </location>
</feature>
<keyword evidence="5" id="KW-1185">Reference proteome</keyword>
<keyword evidence="2" id="KW-0812">Transmembrane</keyword>
<evidence type="ECO:0000256" key="1">
    <source>
        <dbReference type="SAM" id="MobiDB-lite"/>
    </source>
</evidence>
<protein>
    <recommendedName>
        <fullName evidence="3">PB1 domain-containing protein</fullName>
    </recommendedName>
</protein>
<feature type="compositionally biased region" description="Basic and acidic residues" evidence="1">
    <location>
        <begin position="395"/>
        <end position="420"/>
    </location>
</feature>
<dbReference type="SUPFAM" id="SSF54277">
    <property type="entry name" value="CAD &amp; PB1 domains"/>
    <property type="match status" value="1"/>
</dbReference>
<comment type="caution">
    <text evidence="4">The sequence shown here is derived from an EMBL/GenBank/DDBJ whole genome shotgun (WGS) entry which is preliminary data.</text>
</comment>
<feature type="compositionally biased region" description="Low complexity" evidence="1">
    <location>
        <begin position="609"/>
        <end position="626"/>
    </location>
</feature>
<feature type="transmembrane region" description="Helical" evidence="2">
    <location>
        <begin position="215"/>
        <end position="234"/>
    </location>
</feature>
<feature type="transmembrane region" description="Helical" evidence="2">
    <location>
        <begin position="246"/>
        <end position="268"/>
    </location>
</feature>
<dbReference type="PROSITE" id="PS51745">
    <property type="entry name" value="PB1"/>
    <property type="match status" value="1"/>
</dbReference>
<gene>
    <name evidence="4" type="ORF">WN944_023049</name>
</gene>
<dbReference type="CDD" id="cd06409">
    <property type="entry name" value="PB1_MUG70"/>
    <property type="match status" value="1"/>
</dbReference>
<dbReference type="EMBL" id="JBCGBO010000001">
    <property type="protein sequence ID" value="KAK9230082.1"/>
    <property type="molecule type" value="Genomic_DNA"/>
</dbReference>
<evidence type="ECO:0000256" key="2">
    <source>
        <dbReference type="SAM" id="Phobius"/>
    </source>
</evidence>
<reference evidence="4 5" key="1">
    <citation type="submission" date="2024-05" db="EMBL/GenBank/DDBJ databases">
        <title>Haplotype-resolved chromosome-level genome assembly of Huyou (Citrus changshanensis).</title>
        <authorList>
            <person name="Miao C."/>
            <person name="Chen W."/>
            <person name="Wu Y."/>
            <person name="Wang L."/>
            <person name="Zhao S."/>
            <person name="Grierson D."/>
            <person name="Xu C."/>
            <person name="Chen K."/>
        </authorList>
    </citation>
    <scope>NUCLEOTIDE SEQUENCE [LARGE SCALE GENOMIC DNA]</scope>
    <source>
        <strain evidence="4">01-14</strain>
        <tissue evidence="4">Leaf</tissue>
    </source>
</reference>
<name>A0AAP0QWL8_9ROSI</name>
<keyword evidence="2" id="KW-1133">Transmembrane helix</keyword>
<dbReference type="AlphaFoldDB" id="A0AAP0QWL8"/>
<dbReference type="SMART" id="SM00666">
    <property type="entry name" value="PB1"/>
    <property type="match status" value="1"/>
</dbReference>
<evidence type="ECO:0000313" key="5">
    <source>
        <dbReference type="Proteomes" id="UP001428341"/>
    </source>
</evidence>
<organism evidence="4 5">
    <name type="scientific">Citrus x changshan-huyou</name>
    <dbReference type="NCBI Taxonomy" id="2935761"/>
    <lineage>
        <taxon>Eukaryota</taxon>
        <taxon>Viridiplantae</taxon>
        <taxon>Streptophyta</taxon>
        <taxon>Embryophyta</taxon>
        <taxon>Tracheophyta</taxon>
        <taxon>Spermatophyta</taxon>
        <taxon>Magnoliopsida</taxon>
        <taxon>eudicotyledons</taxon>
        <taxon>Gunneridae</taxon>
        <taxon>Pentapetalae</taxon>
        <taxon>rosids</taxon>
        <taxon>malvids</taxon>
        <taxon>Sapindales</taxon>
        <taxon>Rutaceae</taxon>
        <taxon>Aurantioideae</taxon>
        <taxon>Citrus</taxon>
    </lineage>
</organism>
<dbReference type="InterPro" id="IPR053793">
    <property type="entry name" value="PB1-like"/>
</dbReference>
<proteinExistence type="predicted"/>
<evidence type="ECO:0000259" key="3">
    <source>
        <dbReference type="PROSITE" id="PS51745"/>
    </source>
</evidence>
<dbReference type="Pfam" id="PF00564">
    <property type="entry name" value="PB1"/>
    <property type="match status" value="1"/>
</dbReference>
<feature type="domain" description="PB1" evidence="3">
    <location>
        <begin position="104"/>
        <end position="190"/>
    </location>
</feature>